<dbReference type="HOGENOM" id="CLU_886037_0_0_1"/>
<dbReference type="GeneID" id="19319346"/>
<feature type="region of interest" description="Disordered" evidence="1">
    <location>
        <begin position="66"/>
        <end position="132"/>
    </location>
</feature>
<protein>
    <submittedName>
        <fullName evidence="2">Uncharacterized protein</fullName>
    </submittedName>
</protein>
<feature type="region of interest" description="Disordered" evidence="1">
    <location>
        <begin position="246"/>
        <end position="272"/>
    </location>
</feature>
<evidence type="ECO:0000256" key="1">
    <source>
        <dbReference type="SAM" id="MobiDB-lite"/>
    </source>
</evidence>
<evidence type="ECO:0000313" key="3">
    <source>
        <dbReference type="Proteomes" id="UP000053664"/>
    </source>
</evidence>
<sequence length="314" mass="33002">MAALRFLPRESRPPRSSLQLVVASRPSPLDSLADGDRDRRLDARFGLAGRVCAVFEHLAVCTDDHPGHGQEGHRGQPVHVRRSWKSAGGRGGDADINSSPRRLAASSPRRLAASSPRRLAASSPRRLAASPPRRLAAPLPCTTWQGAAVRGCVGLCRRDGVGGGSVRQAWCRYDRLLSARGGLVWGSGWAAQAGRVQRAIRVSLSTGSGEERCERELTTDWLDGATRRQGHDGGGAVRIRIDPVQPGTGERQRARYDGDGAGGGAVRGGGQLRADGGGVDLPVERGAIVSDGHVYQPGQPAAHDGVGGAADDVL</sequence>
<proteinExistence type="predicted"/>
<organism evidence="2 3">
    <name type="scientific">Pseudozyma flocculosa PF-1</name>
    <dbReference type="NCBI Taxonomy" id="1277687"/>
    <lineage>
        <taxon>Eukaryota</taxon>
        <taxon>Fungi</taxon>
        <taxon>Dikarya</taxon>
        <taxon>Basidiomycota</taxon>
        <taxon>Ustilaginomycotina</taxon>
        <taxon>Ustilaginomycetes</taxon>
        <taxon>Ustilaginales</taxon>
        <taxon>Ustilaginaceae</taxon>
        <taxon>Pseudozyma</taxon>
    </lineage>
</organism>
<dbReference type="EMBL" id="KE361640">
    <property type="protein sequence ID" value="EPQ27328.1"/>
    <property type="molecule type" value="Genomic_DNA"/>
</dbReference>
<reference evidence="2 3" key="1">
    <citation type="journal article" date="2013" name="Plant Cell">
        <title>The transition from a phytopathogenic smut ancestor to an anamorphic biocontrol agent deciphered by comparative whole-genome analysis.</title>
        <authorList>
            <person name="Lefebvre F."/>
            <person name="Joly D.L."/>
            <person name="Labbe C."/>
            <person name="Teichmann B."/>
            <person name="Linning R."/>
            <person name="Belzile F."/>
            <person name="Bakkeren G."/>
            <person name="Belanger R.R."/>
        </authorList>
    </citation>
    <scope>NUCLEOTIDE SEQUENCE [LARGE SCALE GENOMIC DNA]</scope>
    <source>
        <strain evidence="2 3">PF-1</strain>
    </source>
</reference>
<feature type="compositionally biased region" description="Gly residues" evidence="1">
    <location>
        <begin position="259"/>
        <end position="272"/>
    </location>
</feature>
<dbReference type="Proteomes" id="UP000053664">
    <property type="component" value="Unassembled WGS sequence"/>
</dbReference>
<name>A0A061H422_9BASI</name>
<accession>A0A061H422</accession>
<feature type="compositionally biased region" description="Low complexity" evidence="1">
    <location>
        <begin position="98"/>
        <end position="132"/>
    </location>
</feature>
<gene>
    <name evidence="2" type="ORF">PFL1_05250</name>
</gene>
<dbReference type="AlphaFoldDB" id="A0A061H422"/>
<evidence type="ECO:0000313" key="2">
    <source>
        <dbReference type="EMBL" id="EPQ27328.1"/>
    </source>
</evidence>
<dbReference type="KEGG" id="pfp:PFL1_05250"/>
<dbReference type="RefSeq" id="XP_007880969.1">
    <property type="nucleotide sequence ID" value="XM_007882778.1"/>
</dbReference>